<feature type="domain" description="NADP-dependent oxidoreductase" evidence="9">
    <location>
        <begin position="119"/>
        <end position="235"/>
    </location>
</feature>
<dbReference type="EMBL" id="CAJOBG010000552">
    <property type="protein sequence ID" value="CAF3828910.1"/>
    <property type="molecule type" value="Genomic_DNA"/>
</dbReference>
<evidence type="ECO:0000256" key="6">
    <source>
        <dbReference type="ARBA" id="ARBA00031154"/>
    </source>
</evidence>
<comment type="subunit">
    <text evidence="3">Heterodimer of a catalytic heavy chain and a regulatory light chain.</text>
</comment>
<dbReference type="GO" id="GO:0017109">
    <property type="term" value="C:glutamate-cysteine ligase complex"/>
    <property type="evidence" value="ECO:0007669"/>
    <property type="project" value="TreeGrafter"/>
</dbReference>
<accession>A0A819D585</accession>
<dbReference type="GO" id="GO:0030234">
    <property type="term" value="F:enzyme regulator activity"/>
    <property type="evidence" value="ECO:0007669"/>
    <property type="project" value="TreeGrafter"/>
</dbReference>
<evidence type="ECO:0000256" key="7">
    <source>
        <dbReference type="ARBA" id="ARBA00031732"/>
    </source>
</evidence>
<dbReference type="PANTHER" id="PTHR13295">
    <property type="entry name" value="GLUTAMATE CYSTEINE LIGASE REGULATORY SUBUNIT"/>
    <property type="match status" value="1"/>
</dbReference>
<dbReference type="InterPro" id="IPR032963">
    <property type="entry name" value="Gclm"/>
</dbReference>
<evidence type="ECO:0000313" key="11">
    <source>
        <dbReference type="Proteomes" id="UP000663866"/>
    </source>
</evidence>
<evidence type="ECO:0000256" key="1">
    <source>
        <dbReference type="ARBA" id="ARBA00005006"/>
    </source>
</evidence>
<comment type="similarity">
    <text evidence="2">Belongs to the aldo/keto reductase family. Glutamate--cysteine ligase light chain subfamily.</text>
</comment>
<dbReference type="InterPro" id="IPR023210">
    <property type="entry name" value="NADP_OxRdtase_dom"/>
</dbReference>
<evidence type="ECO:0000313" key="10">
    <source>
        <dbReference type="EMBL" id="CAF3828910.1"/>
    </source>
</evidence>
<dbReference type="AlphaFoldDB" id="A0A819D585"/>
<name>A0A819D585_9BILA</name>
<sequence>MQWNYSDYNINVNQVTLEPLLRPVFPKATEILFYTGNTLSIPKLMKKTNKNLTEEIIEYISTVLQKMRIEMNEAKFQNEKYVKFLPISDETFVTNNHNSTTSDNGQLSREDLKYSVKIFLRSLDPELLHQTIDTVLNQLKENYLESIMISLPNSGVQITLNEFLPLWHVIEDYIDKQKILSAGVCDFMLPLLSDFYDSCKHKPCTNQINLNVCCAIPEDLNTYAKEHNIQLLTHSDPIDVLNETDFQEVIKKYSHEYDSMNWKPLCIVRYSSLITKRGIIKAKGFFIYSKRELRMNKN</sequence>
<comment type="caution">
    <text evidence="10">The sequence shown here is derived from an EMBL/GenBank/DDBJ whole genome shotgun (WGS) entry which is preliminary data.</text>
</comment>
<comment type="pathway">
    <text evidence="1">Sulfur metabolism; glutathione biosynthesis; glutathione from L-cysteine and L-glutamate: step 1/2.</text>
</comment>
<keyword evidence="4" id="KW-0317">Glutathione biosynthesis</keyword>
<keyword evidence="11" id="KW-1185">Reference proteome</keyword>
<dbReference type="InterPro" id="IPR036812">
    <property type="entry name" value="NAD(P)_OxRdtase_dom_sf"/>
</dbReference>
<evidence type="ECO:0000256" key="5">
    <source>
        <dbReference type="ARBA" id="ARBA00030406"/>
    </source>
</evidence>
<evidence type="ECO:0000256" key="8">
    <source>
        <dbReference type="ARBA" id="ARBA00032926"/>
    </source>
</evidence>
<evidence type="ECO:0000259" key="9">
    <source>
        <dbReference type="Pfam" id="PF00248"/>
    </source>
</evidence>
<organism evidence="10 11">
    <name type="scientific">Rotaria magnacalcarata</name>
    <dbReference type="NCBI Taxonomy" id="392030"/>
    <lineage>
        <taxon>Eukaryota</taxon>
        <taxon>Metazoa</taxon>
        <taxon>Spiralia</taxon>
        <taxon>Gnathifera</taxon>
        <taxon>Rotifera</taxon>
        <taxon>Eurotatoria</taxon>
        <taxon>Bdelloidea</taxon>
        <taxon>Philodinida</taxon>
        <taxon>Philodinidae</taxon>
        <taxon>Rotaria</taxon>
    </lineage>
</organism>
<dbReference type="Gene3D" id="3.20.20.100">
    <property type="entry name" value="NADP-dependent oxidoreductase domain"/>
    <property type="match status" value="1"/>
</dbReference>
<dbReference type="SUPFAM" id="SSF51430">
    <property type="entry name" value="NAD(P)-linked oxidoreductase"/>
    <property type="match status" value="1"/>
</dbReference>
<protein>
    <recommendedName>
        <fullName evidence="7">GCS light chain</fullName>
    </recommendedName>
    <alternativeName>
        <fullName evidence="5">Gamma-ECS regulatory subunit</fullName>
    </alternativeName>
    <alternativeName>
        <fullName evidence="8">Gamma-glutamylcysteine synthetase regulatory subunit</fullName>
    </alternativeName>
    <alternativeName>
        <fullName evidence="6">Glutamate--cysteine ligase modifier subunit</fullName>
    </alternativeName>
</protein>
<dbReference type="Pfam" id="PF00248">
    <property type="entry name" value="Aldo_ket_red"/>
    <property type="match status" value="1"/>
</dbReference>
<dbReference type="Proteomes" id="UP000663866">
    <property type="component" value="Unassembled WGS sequence"/>
</dbReference>
<dbReference type="GO" id="GO:0006750">
    <property type="term" value="P:glutathione biosynthetic process"/>
    <property type="evidence" value="ECO:0007669"/>
    <property type="project" value="UniProtKB-UniPathway"/>
</dbReference>
<evidence type="ECO:0000256" key="4">
    <source>
        <dbReference type="ARBA" id="ARBA00022684"/>
    </source>
</evidence>
<reference evidence="10" key="1">
    <citation type="submission" date="2021-02" db="EMBL/GenBank/DDBJ databases">
        <authorList>
            <person name="Nowell W R."/>
        </authorList>
    </citation>
    <scope>NUCLEOTIDE SEQUENCE</scope>
</reference>
<gene>
    <name evidence="10" type="ORF">OVN521_LOCUS5525</name>
</gene>
<proteinExistence type="inferred from homology"/>
<evidence type="ECO:0000256" key="3">
    <source>
        <dbReference type="ARBA" id="ARBA00011532"/>
    </source>
</evidence>
<dbReference type="PANTHER" id="PTHR13295:SF4">
    <property type="entry name" value="GLUTAMATE--CYSTEINE LIGASE REGULATORY SUBUNIT"/>
    <property type="match status" value="1"/>
</dbReference>
<dbReference type="UniPathway" id="UPA00142">
    <property type="reaction ID" value="UER00209"/>
</dbReference>
<evidence type="ECO:0000256" key="2">
    <source>
        <dbReference type="ARBA" id="ARBA00008612"/>
    </source>
</evidence>
<dbReference type="GO" id="GO:0035226">
    <property type="term" value="F:glutamate-cysteine ligase catalytic subunit binding"/>
    <property type="evidence" value="ECO:0007669"/>
    <property type="project" value="InterPro"/>
</dbReference>